<dbReference type="InterPro" id="IPR011970">
    <property type="entry name" value="MltB_2"/>
</dbReference>
<sequence length="450" mass="47918">MFNMPYRLAFRATLPLIVALAGCATHAPAETPAPGQSGASSADKSSTTADHSASSAQNGSSHSQQTPASVNGRDVAGFARWVAGFERRARAKGVSSSTLNTAFGNAEFLPYVIELDNRQPEFNRAIWDYLDTAVSNTRISHGREKLATYQDTADRVAQRYGVPGSVIVAIWGMESNYGSNFGHYETIDALATLGYDGRRESFAENQLYAALKILANGDISRSDMRGSWAGAMGNTQFLPTSFLSYAVDADGDGRRDIWGSIPDTMASTANYLADNGWHTGQPWGREVVLPSGFDYAQVDGETHQSTAAWRAEGVQPVDSRGLPDFDSAAIIAPAGASGPAFMVGPNFRVIKRYNNATSYALAVGLLSDQIRGEPGVEQSWPRDEASLSRQQVLALQRGLNTLGYGSGTPDGIVGPNTRAGVRAFQNARGLTADGFPTQSLLDKVEAATGG</sequence>
<dbReference type="NCBIfam" id="TIGR02283">
    <property type="entry name" value="MltB_2"/>
    <property type="match status" value="1"/>
</dbReference>
<dbReference type="Pfam" id="PF01471">
    <property type="entry name" value="PG_binding_1"/>
    <property type="match status" value="1"/>
</dbReference>
<feature type="region of interest" description="Disordered" evidence="1">
    <location>
        <begin position="29"/>
        <end position="70"/>
    </location>
</feature>
<comment type="caution">
    <text evidence="5">The sequence shown here is derived from an EMBL/GenBank/DDBJ whole genome shotgun (WGS) entry which is preliminary data.</text>
</comment>
<feature type="compositionally biased region" description="Low complexity" evidence="1">
    <location>
        <begin position="37"/>
        <end position="65"/>
    </location>
</feature>
<dbReference type="PROSITE" id="PS51257">
    <property type="entry name" value="PROKAR_LIPOPROTEIN"/>
    <property type="match status" value="1"/>
</dbReference>
<proteinExistence type="predicted"/>
<dbReference type="AlphaFoldDB" id="A0A084IGS8"/>
<evidence type="ECO:0000256" key="2">
    <source>
        <dbReference type="SAM" id="SignalP"/>
    </source>
</evidence>
<dbReference type="InterPro" id="IPR031304">
    <property type="entry name" value="SLT_2"/>
</dbReference>
<keyword evidence="2" id="KW-0732">Signal</keyword>
<dbReference type="InterPro" id="IPR036366">
    <property type="entry name" value="PGBDSf"/>
</dbReference>
<dbReference type="Pfam" id="PF13406">
    <property type="entry name" value="SLT_2"/>
    <property type="match status" value="1"/>
</dbReference>
<organism evidence="5 6">
    <name type="scientific">Salinisphaera hydrothermalis (strain C41B8)</name>
    <dbReference type="NCBI Taxonomy" id="1304275"/>
    <lineage>
        <taxon>Bacteria</taxon>
        <taxon>Pseudomonadati</taxon>
        <taxon>Pseudomonadota</taxon>
        <taxon>Gammaproteobacteria</taxon>
        <taxon>Salinisphaerales</taxon>
        <taxon>Salinisphaeraceae</taxon>
        <taxon>Salinisphaera</taxon>
    </lineage>
</organism>
<dbReference type="GO" id="GO:0009253">
    <property type="term" value="P:peptidoglycan catabolic process"/>
    <property type="evidence" value="ECO:0007669"/>
    <property type="project" value="TreeGrafter"/>
</dbReference>
<dbReference type="InterPro" id="IPR043426">
    <property type="entry name" value="MltB-like"/>
</dbReference>
<feature type="signal peptide" evidence="2">
    <location>
        <begin position="1"/>
        <end position="29"/>
    </location>
</feature>
<dbReference type="Gene3D" id="1.10.530.10">
    <property type="match status" value="1"/>
</dbReference>
<feature type="domain" description="Transglycosylase SLT" evidence="4">
    <location>
        <begin position="78"/>
        <end position="368"/>
    </location>
</feature>
<dbReference type="eggNOG" id="COG2951">
    <property type="taxonomic scope" value="Bacteria"/>
</dbReference>
<dbReference type="STRING" id="1304275.C41B8_17551"/>
<dbReference type="CDD" id="cd13399">
    <property type="entry name" value="Slt35-like"/>
    <property type="match status" value="1"/>
</dbReference>
<feature type="domain" description="Peptidoglycan binding-like" evidence="3">
    <location>
        <begin position="389"/>
        <end position="442"/>
    </location>
</feature>
<evidence type="ECO:0000259" key="4">
    <source>
        <dbReference type="Pfam" id="PF13406"/>
    </source>
</evidence>
<accession>A0A084IGS8</accession>
<protein>
    <submittedName>
        <fullName evidence="5">Lytic murein transglycosylase</fullName>
    </submittedName>
</protein>
<dbReference type="InterPro" id="IPR036365">
    <property type="entry name" value="PGBD-like_sf"/>
</dbReference>
<dbReference type="InterPro" id="IPR002477">
    <property type="entry name" value="Peptidoglycan-bd-like"/>
</dbReference>
<feature type="chain" id="PRO_5001776450" evidence="2">
    <location>
        <begin position="30"/>
        <end position="450"/>
    </location>
</feature>
<dbReference type="EMBL" id="APNK01000046">
    <property type="protein sequence ID" value="KEZ75912.1"/>
    <property type="molecule type" value="Genomic_DNA"/>
</dbReference>
<name>A0A084IGS8_SALHC</name>
<evidence type="ECO:0000259" key="3">
    <source>
        <dbReference type="Pfam" id="PF01471"/>
    </source>
</evidence>
<gene>
    <name evidence="5" type="ORF">C41B8_17551</name>
</gene>
<dbReference type="Gene3D" id="1.10.101.10">
    <property type="entry name" value="PGBD-like superfamily/PGBD"/>
    <property type="match status" value="1"/>
</dbReference>
<dbReference type="PATRIC" id="fig|1304275.5.peg.3592"/>
<dbReference type="PANTHER" id="PTHR30163:SF8">
    <property type="entry name" value="LYTIC MUREIN TRANSGLYCOSYLASE"/>
    <property type="match status" value="1"/>
</dbReference>
<evidence type="ECO:0000313" key="5">
    <source>
        <dbReference type="EMBL" id="KEZ75912.1"/>
    </source>
</evidence>
<evidence type="ECO:0000313" key="6">
    <source>
        <dbReference type="Proteomes" id="UP000028302"/>
    </source>
</evidence>
<dbReference type="Proteomes" id="UP000028302">
    <property type="component" value="Unassembled WGS sequence"/>
</dbReference>
<dbReference type="FunFam" id="1.10.8.350:FF:000001">
    <property type="entry name" value="Lytic murein transglycosylase B"/>
    <property type="match status" value="1"/>
</dbReference>
<dbReference type="Gene3D" id="1.10.8.350">
    <property type="entry name" value="Bacterial muramidase"/>
    <property type="match status" value="1"/>
</dbReference>
<dbReference type="PANTHER" id="PTHR30163">
    <property type="entry name" value="MEMBRANE-BOUND LYTIC MUREIN TRANSGLYCOSYLASE B"/>
    <property type="match status" value="1"/>
</dbReference>
<dbReference type="eggNOG" id="COG3409">
    <property type="taxonomic scope" value="Bacteria"/>
</dbReference>
<dbReference type="InterPro" id="IPR023346">
    <property type="entry name" value="Lysozyme-like_dom_sf"/>
</dbReference>
<dbReference type="SUPFAM" id="SSF53955">
    <property type="entry name" value="Lysozyme-like"/>
    <property type="match status" value="1"/>
</dbReference>
<keyword evidence="6" id="KW-1185">Reference proteome</keyword>
<evidence type="ECO:0000256" key="1">
    <source>
        <dbReference type="SAM" id="MobiDB-lite"/>
    </source>
</evidence>
<reference evidence="5 6" key="1">
    <citation type="submission" date="2013-03" db="EMBL/GenBank/DDBJ databases">
        <title>Salinisphaera hydrothermalis C41B8 Genome Sequencing.</title>
        <authorList>
            <person name="Li C."/>
            <person name="Lai Q."/>
            <person name="Shao Z."/>
        </authorList>
    </citation>
    <scope>NUCLEOTIDE SEQUENCE [LARGE SCALE GENOMIC DNA]</scope>
    <source>
        <strain evidence="5 6">C41B8</strain>
    </source>
</reference>
<dbReference type="SUPFAM" id="SSF47090">
    <property type="entry name" value="PGBD-like"/>
    <property type="match status" value="1"/>
</dbReference>
<dbReference type="GO" id="GO:0008933">
    <property type="term" value="F:peptidoglycan lytic transglycosylase activity"/>
    <property type="evidence" value="ECO:0007669"/>
    <property type="project" value="TreeGrafter"/>
</dbReference>